<comment type="caution">
    <text evidence="1">The sequence shown here is derived from an EMBL/GenBank/DDBJ whole genome shotgun (WGS) entry which is preliminary data.</text>
</comment>
<evidence type="ECO:0000313" key="1">
    <source>
        <dbReference type="EMBL" id="MFC5748280.1"/>
    </source>
</evidence>
<gene>
    <name evidence="1" type="ORF">ACFPZN_21850</name>
</gene>
<protein>
    <submittedName>
        <fullName evidence="1">Uncharacterized protein</fullName>
    </submittedName>
</protein>
<dbReference type="Proteomes" id="UP001596074">
    <property type="component" value="Unassembled WGS sequence"/>
</dbReference>
<dbReference type="EMBL" id="JBHSON010000030">
    <property type="protein sequence ID" value="MFC5748280.1"/>
    <property type="molecule type" value="Genomic_DNA"/>
</dbReference>
<accession>A0ABW1A5A3</accession>
<keyword evidence="2" id="KW-1185">Reference proteome</keyword>
<proteinExistence type="predicted"/>
<dbReference type="RefSeq" id="WP_378283932.1">
    <property type="nucleotide sequence ID" value="NZ_JBHSON010000030.1"/>
</dbReference>
<name>A0ABW1A5A3_9ACTN</name>
<organism evidence="1 2">
    <name type="scientific">Actinomadura rugatobispora</name>
    <dbReference type="NCBI Taxonomy" id="1994"/>
    <lineage>
        <taxon>Bacteria</taxon>
        <taxon>Bacillati</taxon>
        <taxon>Actinomycetota</taxon>
        <taxon>Actinomycetes</taxon>
        <taxon>Streptosporangiales</taxon>
        <taxon>Thermomonosporaceae</taxon>
        <taxon>Actinomadura</taxon>
    </lineage>
</organism>
<reference evidence="2" key="1">
    <citation type="journal article" date="2019" name="Int. J. Syst. Evol. Microbiol.">
        <title>The Global Catalogue of Microorganisms (GCM) 10K type strain sequencing project: providing services to taxonomists for standard genome sequencing and annotation.</title>
        <authorList>
            <consortium name="The Broad Institute Genomics Platform"/>
            <consortium name="The Broad Institute Genome Sequencing Center for Infectious Disease"/>
            <person name="Wu L."/>
            <person name="Ma J."/>
        </authorList>
    </citation>
    <scope>NUCLEOTIDE SEQUENCE [LARGE SCALE GENOMIC DNA]</scope>
    <source>
        <strain evidence="2">KCTC 42087</strain>
    </source>
</reference>
<evidence type="ECO:0000313" key="2">
    <source>
        <dbReference type="Proteomes" id="UP001596074"/>
    </source>
</evidence>
<sequence>MRPRAHRRAVIAVVDRCQELIRTGVAASAIENLDYSPLVRAREDARTAADVHDRRDTLLRRLEGLP</sequence>